<dbReference type="GO" id="GO:0004029">
    <property type="term" value="F:aldehyde dehydrogenase (NAD+) activity"/>
    <property type="evidence" value="ECO:0007669"/>
    <property type="project" value="TreeGrafter"/>
</dbReference>
<evidence type="ECO:0000256" key="4">
    <source>
        <dbReference type="PROSITE-ProRule" id="PRU10007"/>
    </source>
</evidence>
<comment type="caution">
    <text evidence="7">The sequence shown here is derived from an EMBL/GenBank/DDBJ whole genome shotgun (WGS) entry which is preliminary data.</text>
</comment>
<evidence type="ECO:0000256" key="5">
    <source>
        <dbReference type="RuleBase" id="RU003345"/>
    </source>
</evidence>
<feature type="active site" evidence="4">
    <location>
        <position position="80"/>
    </location>
</feature>
<reference evidence="7 8" key="1">
    <citation type="journal article" date="2013" name="PLoS Pathog.">
        <title>Genomic analysis of the Kiwifruit pathogen Pseudomonas syringae pv. actinidiae provides insight into the origins of an emergent plant disease.</title>
        <authorList>
            <person name="McCann H.C."/>
            <person name="Rikkerink E.H."/>
            <person name="Bertels F."/>
            <person name="Fiers M."/>
            <person name="Lu A."/>
            <person name="Rees-George J."/>
            <person name="Andersen M.T."/>
            <person name="Gleave A.P."/>
            <person name="Haubold B."/>
            <person name="Wohlers M.W."/>
            <person name="Guttman D.S."/>
            <person name="Wang P.W."/>
            <person name="Straub C."/>
            <person name="Vanneste J.L."/>
            <person name="Rainey P.B."/>
            <person name="Templeton M.D."/>
        </authorList>
    </citation>
    <scope>NUCLEOTIDE SEQUENCE [LARGE SCALE GENOMIC DNA]</scope>
    <source>
        <strain evidence="7 8">ICMP 19096</strain>
    </source>
</reference>
<dbReference type="InterPro" id="IPR012394">
    <property type="entry name" value="Aldehyde_DH_NAD(P)"/>
</dbReference>
<dbReference type="InterPro" id="IPR016161">
    <property type="entry name" value="Ald_DH/histidinol_DH"/>
</dbReference>
<evidence type="ECO:0000313" key="8">
    <source>
        <dbReference type="Proteomes" id="UP000018849"/>
    </source>
</evidence>
<sequence>AGNRVMLKLSESTPATGALLKRLLASVFPEDLVAVVLGEAETGMAFSRLPFDHLLFTGATSIGKHVMRAAAENLTPVTLELGGKSP</sequence>
<protein>
    <submittedName>
        <fullName evidence="7">Aldehyde dehydrogenase</fullName>
    </submittedName>
</protein>
<keyword evidence="3" id="KW-0520">NAD</keyword>
<keyword evidence="2 5" id="KW-0560">Oxidoreductase</keyword>
<comment type="similarity">
    <text evidence="1 5">Belongs to the aldehyde dehydrogenase family.</text>
</comment>
<dbReference type="PROSITE" id="PS00687">
    <property type="entry name" value="ALDEHYDE_DEHYDR_GLU"/>
    <property type="match status" value="1"/>
</dbReference>
<feature type="domain" description="Aldehyde dehydrogenase" evidence="6">
    <location>
        <begin position="1"/>
        <end position="86"/>
    </location>
</feature>
<feature type="non-terminal residue" evidence="7">
    <location>
        <position position="86"/>
    </location>
</feature>
<dbReference type="EMBL" id="AOKF01002980">
    <property type="protein sequence ID" value="EPN42710.1"/>
    <property type="molecule type" value="Genomic_DNA"/>
</dbReference>
<dbReference type="SUPFAM" id="SSF53720">
    <property type="entry name" value="ALDH-like"/>
    <property type="match status" value="1"/>
</dbReference>
<dbReference type="InterPro" id="IPR015590">
    <property type="entry name" value="Aldehyde_DH_dom"/>
</dbReference>
<dbReference type="InterPro" id="IPR016162">
    <property type="entry name" value="Ald_DH_N"/>
</dbReference>
<dbReference type="GO" id="GO:0006081">
    <property type="term" value="P:aldehyde metabolic process"/>
    <property type="evidence" value="ECO:0007669"/>
    <property type="project" value="InterPro"/>
</dbReference>
<dbReference type="PANTHER" id="PTHR43570:SF20">
    <property type="entry name" value="ALDEHYDE DEHYDROGENASE ALDX-RELATED"/>
    <property type="match status" value="1"/>
</dbReference>
<dbReference type="Pfam" id="PF00171">
    <property type="entry name" value="Aldedh"/>
    <property type="match status" value="1"/>
</dbReference>
<evidence type="ECO:0000259" key="6">
    <source>
        <dbReference type="Pfam" id="PF00171"/>
    </source>
</evidence>
<evidence type="ECO:0000313" key="7">
    <source>
        <dbReference type="EMBL" id="EPN42710.1"/>
    </source>
</evidence>
<evidence type="ECO:0000256" key="3">
    <source>
        <dbReference type="ARBA" id="ARBA00023027"/>
    </source>
</evidence>
<evidence type="ECO:0000256" key="2">
    <source>
        <dbReference type="ARBA" id="ARBA00023002"/>
    </source>
</evidence>
<feature type="non-terminal residue" evidence="7">
    <location>
        <position position="1"/>
    </location>
</feature>
<dbReference type="AlphaFoldDB" id="A0A656JPM2"/>
<name>A0A656JPM2_PSESF</name>
<dbReference type="GO" id="GO:0005737">
    <property type="term" value="C:cytoplasm"/>
    <property type="evidence" value="ECO:0007669"/>
    <property type="project" value="TreeGrafter"/>
</dbReference>
<dbReference type="Proteomes" id="UP000018849">
    <property type="component" value="Unassembled WGS sequence"/>
</dbReference>
<gene>
    <name evidence="7" type="ORF">A245_34683</name>
</gene>
<dbReference type="Gene3D" id="3.40.605.10">
    <property type="entry name" value="Aldehyde Dehydrogenase, Chain A, domain 1"/>
    <property type="match status" value="1"/>
</dbReference>
<dbReference type="PANTHER" id="PTHR43570">
    <property type="entry name" value="ALDEHYDE DEHYDROGENASE"/>
    <property type="match status" value="1"/>
</dbReference>
<proteinExistence type="inferred from homology"/>
<dbReference type="InterPro" id="IPR029510">
    <property type="entry name" value="Ald_DH_CS_GLU"/>
</dbReference>
<accession>A0A656JPM2</accession>
<evidence type="ECO:0000256" key="1">
    <source>
        <dbReference type="ARBA" id="ARBA00009986"/>
    </source>
</evidence>
<organism evidence="7 8">
    <name type="scientific">Pseudomonas syringae pv. actinidiae ICMP 19096</name>
    <dbReference type="NCBI Taxonomy" id="1194405"/>
    <lineage>
        <taxon>Bacteria</taxon>
        <taxon>Pseudomonadati</taxon>
        <taxon>Pseudomonadota</taxon>
        <taxon>Gammaproteobacteria</taxon>
        <taxon>Pseudomonadales</taxon>
        <taxon>Pseudomonadaceae</taxon>
        <taxon>Pseudomonas</taxon>
        <taxon>Pseudomonas syringae</taxon>
    </lineage>
</organism>